<dbReference type="PANTHER" id="PTHR21089:SF1">
    <property type="entry name" value="BIFUNCTIONAL 3-DEHYDROQUINATE DEHYDRATASE_SHIKIMATE DEHYDROGENASE, CHLOROPLASTIC"/>
    <property type="match status" value="1"/>
</dbReference>
<keyword evidence="6" id="KW-1185">Reference proteome</keyword>
<dbReference type="NCBIfam" id="NF001311">
    <property type="entry name" value="PRK00258.1-3"/>
    <property type="match status" value="1"/>
</dbReference>
<dbReference type="InterPro" id="IPR046346">
    <property type="entry name" value="Aminoacid_DH-like_N_sf"/>
</dbReference>
<comment type="caution">
    <text evidence="5">The sequence shown here is derived from an EMBL/GenBank/DDBJ whole genome shotgun (WGS) entry which is preliminary data.</text>
</comment>
<feature type="compositionally biased region" description="Acidic residues" evidence="3">
    <location>
        <begin position="55"/>
        <end position="68"/>
    </location>
</feature>
<keyword evidence="2" id="KW-0057">Aromatic amino acid biosynthesis</keyword>
<name>A0A7W4UUP5_LEIAQ</name>
<dbReference type="GO" id="GO:0004764">
    <property type="term" value="F:shikimate 3-dehydrogenase (NADP+) activity"/>
    <property type="evidence" value="ECO:0007669"/>
    <property type="project" value="UniProtKB-EC"/>
</dbReference>
<dbReference type="InterPro" id="IPR036291">
    <property type="entry name" value="NAD(P)-bd_dom_sf"/>
</dbReference>
<sequence>MSDTPQTPREPEETPDAEVSLEDGVSEAGAEASIAALVEAEREAQAEEAAVAEAEAAEEREEPADAEPEAVAVPEPEPAPAPAKKAPAAAKKAARPKPLALAVLGSPIAHSKSPALQKAAYGVLGLDWSYEPIEVTEDALADFVDGLGEEWRGLSLTMPLKKAVLPLLTEIDRVAEQTGAANTVLFDGESVRGFNTDVAGIVRALAGAGVASAHHVHILGGGATAASALVAAAELGAERVDVHVRDLTRSVWLEPLAHELGLMVRLRSLAQADRSLDIPELVISTLPGGTRPEVLYTDSTRRRAVLLDVAYEPWPTPLASAWGAVGGTVVSGLSMLVHQALLQVRIFVSGDPLEPLADEDAVLAAMLDAAGIDAAGVPLEA</sequence>
<dbReference type="EC" id="1.1.1.25" evidence="5"/>
<keyword evidence="2" id="KW-0028">Amino-acid biosynthesis</keyword>
<keyword evidence="5" id="KW-0560">Oxidoreductase</keyword>
<dbReference type="SUPFAM" id="SSF53223">
    <property type="entry name" value="Aminoacid dehydrogenase-like, N-terminal domain"/>
    <property type="match status" value="1"/>
</dbReference>
<dbReference type="PANTHER" id="PTHR21089">
    <property type="entry name" value="SHIKIMATE DEHYDROGENASE"/>
    <property type="match status" value="1"/>
</dbReference>
<comment type="pathway">
    <text evidence="1">Metabolic intermediate biosynthesis; chorismate biosynthesis; chorismate from D-erythrose 4-phosphate and phosphoenolpyruvate: step 4/7.</text>
</comment>
<dbReference type="GO" id="GO:0009073">
    <property type="term" value="P:aromatic amino acid family biosynthetic process"/>
    <property type="evidence" value="ECO:0007669"/>
    <property type="project" value="UniProtKB-KW"/>
</dbReference>
<reference evidence="5 6" key="1">
    <citation type="submission" date="2020-08" db="EMBL/GenBank/DDBJ databases">
        <title>Sequencing the genomes of 1000 actinobacteria strains.</title>
        <authorList>
            <person name="Klenk H.-P."/>
        </authorList>
    </citation>
    <scope>NUCLEOTIDE SEQUENCE [LARGE SCALE GENOMIC DNA]</scope>
    <source>
        <strain evidence="5 6">DSM 20146</strain>
    </source>
</reference>
<dbReference type="Proteomes" id="UP000538196">
    <property type="component" value="Unassembled WGS sequence"/>
</dbReference>
<dbReference type="AlphaFoldDB" id="A0A7W4UUP5"/>
<evidence type="ECO:0000256" key="2">
    <source>
        <dbReference type="ARBA" id="ARBA00023141"/>
    </source>
</evidence>
<evidence type="ECO:0000256" key="1">
    <source>
        <dbReference type="ARBA" id="ARBA00004871"/>
    </source>
</evidence>
<gene>
    <name evidence="5" type="ORF">FHX33_001372</name>
</gene>
<feature type="compositionally biased region" description="Low complexity" evidence="3">
    <location>
        <begin position="82"/>
        <end position="92"/>
    </location>
</feature>
<dbReference type="GO" id="GO:0009423">
    <property type="term" value="P:chorismate biosynthetic process"/>
    <property type="evidence" value="ECO:0007669"/>
    <property type="project" value="TreeGrafter"/>
</dbReference>
<evidence type="ECO:0000313" key="6">
    <source>
        <dbReference type="Proteomes" id="UP000538196"/>
    </source>
</evidence>
<feature type="domain" description="Shikimate dehydrogenase substrate binding N-terminal" evidence="4">
    <location>
        <begin position="103"/>
        <end position="184"/>
    </location>
</feature>
<dbReference type="GO" id="GO:0019632">
    <property type="term" value="P:shikimate metabolic process"/>
    <property type="evidence" value="ECO:0007669"/>
    <property type="project" value="TreeGrafter"/>
</dbReference>
<protein>
    <submittedName>
        <fullName evidence="5">Shikimate dehydrogenase</fullName>
        <ecNumber evidence="5">1.1.1.25</ecNumber>
    </submittedName>
</protein>
<dbReference type="CDD" id="cd01065">
    <property type="entry name" value="NAD_bind_Shikimate_DH"/>
    <property type="match status" value="1"/>
</dbReference>
<dbReference type="GO" id="GO:0050661">
    <property type="term" value="F:NADP binding"/>
    <property type="evidence" value="ECO:0007669"/>
    <property type="project" value="TreeGrafter"/>
</dbReference>
<dbReference type="GO" id="GO:0005829">
    <property type="term" value="C:cytosol"/>
    <property type="evidence" value="ECO:0007669"/>
    <property type="project" value="TreeGrafter"/>
</dbReference>
<feature type="compositionally biased region" description="Acidic residues" evidence="3">
    <location>
        <begin position="13"/>
        <end position="25"/>
    </location>
</feature>
<dbReference type="Pfam" id="PF08501">
    <property type="entry name" value="Shikimate_dh_N"/>
    <property type="match status" value="1"/>
</dbReference>
<evidence type="ECO:0000313" key="5">
    <source>
        <dbReference type="EMBL" id="MBB2966640.1"/>
    </source>
</evidence>
<evidence type="ECO:0000256" key="3">
    <source>
        <dbReference type="SAM" id="MobiDB-lite"/>
    </source>
</evidence>
<accession>A0A7W4UUP5</accession>
<dbReference type="InterPro" id="IPR022893">
    <property type="entry name" value="Shikimate_DH_fam"/>
</dbReference>
<organism evidence="5 6">
    <name type="scientific">Leifsonia aquatica</name>
    <name type="common">Corynebacterium aquaticum</name>
    <dbReference type="NCBI Taxonomy" id="144185"/>
    <lineage>
        <taxon>Bacteria</taxon>
        <taxon>Bacillati</taxon>
        <taxon>Actinomycetota</taxon>
        <taxon>Actinomycetes</taxon>
        <taxon>Micrococcales</taxon>
        <taxon>Microbacteriaceae</taxon>
        <taxon>Leifsonia</taxon>
    </lineage>
</organism>
<dbReference type="Gene3D" id="3.40.50.10860">
    <property type="entry name" value="Leucine Dehydrogenase, chain A, domain 1"/>
    <property type="match status" value="1"/>
</dbReference>
<evidence type="ECO:0000259" key="4">
    <source>
        <dbReference type="Pfam" id="PF08501"/>
    </source>
</evidence>
<dbReference type="SUPFAM" id="SSF51735">
    <property type="entry name" value="NAD(P)-binding Rossmann-fold domains"/>
    <property type="match status" value="1"/>
</dbReference>
<dbReference type="Gene3D" id="3.40.50.720">
    <property type="entry name" value="NAD(P)-binding Rossmann-like Domain"/>
    <property type="match status" value="1"/>
</dbReference>
<proteinExistence type="predicted"/>
<dbReference type="EMBL" id="JACHVP010000001">
    <property type="protein sequence ID" value="MBB2966640.1"/>
    <property type="molecule type" value="Genomic_DNA"/>
</dbReference>
<dbReference type="InterPro" id="IPR013708">
    <property type="entry name" value="Shikimate_DH-bd_N"/>
</dbReference>
<dbReference type="RefSeq" id="WP_183428294.1">
    <property type="nucleotide sequence ID" value="NZ_JACHVP010000001.1"/>
</dbReference>
<feature type="region of interest" description="Disordered" evidence="3">
    <location>
        <begin position="1"/>
        <end position="92"/>
    </location>
</feature>